<dbReference type="PRINTS" id="PR00705">
    <property type="entry name" value="PAPAIN"/>
</dbReference>
<dbReference type="EC" id="3.4.22.15" evidence="10"/>
<dbReference type="Pfam" id="PF00112">
    <property type="entry name" value="Peptidase_C1"/>
    <property type="match status" value="1"/>
</dbReference>
<keyword evidence="7" id="KW-0732">Signal</keyword>
<evidence type="ECO:0000256" key="6">
    <source>
        <dbReference type="ARBA" id="ARBA00023157"/>
    </source>
</evidence>
<evidence type="ECO:0000259" key="9">
    <source>
        <dbReference type="SMART" id="SM00848"/>
    </source>
</evidence>
<name>A0A0B5ITX6_9ARAC</name>
<dbReference type="InterPro" id="IPR013128">
    <property type="entry name" value="Peptidase_C1A"/>
</dbReference>
<keyword evidence="2" id="KW-0645">Protease</keyword>
<dbReference type="InterPro" id="IPR038765">
    <property type="entry name" value="Papain-like_cys_pep_sf"/>
</dbReference>
<evidence type="ECO:0000256" key="5">
    <source>
        <dbReference type="ARBA" id="ARBA00023145"/>
    </source>
</evidence>
<dbReference type="InterPro" id="IPR025661">
    <property type="entry name" value="Pept_asp_AS"/>
</dbReference>
<protein>
    <submittedName>
        <fullName evidence="10">Cathepsin L3</fullName>
        <ecNumber evidence="10">3.4.22.15</ecNumber>
    </submittedName>
</protein>
<evidence type="ECO:0000256" key="2">
    <source>
        <dbReference type="ARBA" id="ARBA00022670"/>
    </source>
</evidence>
<dbReference type="EMBL" id="KM874273">
    <property type="protein sequence ID" value="AJF94912.1"/>
    <property type="molecule type" value="mRNA"/>
</dbReference>
<evidence type="ECO:0000313" key="10">
    <source>
        <dbReference type="EMBL" id="AJF94912.1"/>
    </source>
</evidence>
<dbReference type="Pfam" id="PF08246">
    <property type="entry name" value="Inhibitor_I29"/>
    <property type="match status" value="1"/>
</dbReference>
<proteinExistence type="evidence at transcript level"/>
<feature type="chain" id="PRO_5018690598" evidence="7">
    <location>
        <begin position="17"/>
        <end position="334"/>
    </location>
</feature>
<accession>A0A0B5ITX6</accession>
<dbReference type="SMART" id="SM00645">
    <property type="entry name" value="Pept_C1"/>
    <property type="match status" value="1"/>
</dbReference>
<dbReference type="SUPFAM" id="SSF54001">
    <property type="entry name" value="Cysteine proteinases"/>
    <property type="match status" value="1"/>
</dbReference>
<dbReference type="InterPro" id="IPR000668">
    <property type="entry name" value="Peptidase_C1A_C"/>
</dbReference>
<dbReference type="PROSITE" id="PS00639">
    <property type="entry name" value="THIOL_PROTEASE_HIS"/>
    <property type="match status" value="1"/>
</dbReference>
<reference evidence="10" key="1">
    <citation type="submission" date="2014-10" db="EMBL/GenBank/DDBJ databases">
        <title>Cysteine cathepsins as digestive enzymes in the spider Nephilengys cruentata.</title>
        <authorList>
            <person name="Fuzita F.J."/>
            <person name="Pinkse M.W.H."/>
            <person name="Verhaert P.D.E.M."/>
            <person name="Lopes A.R."/>
        </authorList>
    </citation>
    <scope>NUCLEOTIDE SEQUENCE</scope>
    <source>
        <strain evidence="10">B</strain>
    </source>
</reference>
<feature type="domain" description="Cathepsin propeptide inhibitor" evidence="9">
    <location>
        <begin position="29"/>
        <end position="88"/>
    </location>
</feature>
<keyword evidence="4" id="KW-0788">Thiol protease</keyword>
<keyword evidence="5" id="KW-0865">Zymogen</keyword>
<sequence>MKAIALICCLFVVIAARKLPFNPDYDQHWEVFKTKFNKNYEKNEEFARRLVWEVNLEAVIKHNIEYELGMQRYRKGINEYSDMTHQEFVRRMNGLKKGVNSTTKSVYTFDRLSNVVLPDTVDWRKDGMVTPIKNQQQCGSCWAFSTTGSLEGQHKKKTGKLVSLSEQNLVDCSQKQGNDGCEGGLMDQGFEYIKENNGIDTEASYPYEAIDDKCRFKRQSVGATCTGYVDVKSGDEDALKQAVATIGPISVAIDASQFSFQLYRGGVYYEENCSTEELDHGVLVVGYGTTQNGEDYWLVKNSWGTSWGIKGYIMMARNKNNQCGIATQASYPLV</sequence>
<evidence type="ECO:0000256" key="4">
    <source>
        <dbReference type="ARBA" id="ARBA00022807"/>
    </source>
</evidence>
<dbReference type="FunFam" id="3.90.70.10:FF:000006">
    <property type="entry name" value="Cathepsin S"/>
    <property type="match status" value="1"/>
</dbReference>
<keyword evidence="6" id="KW-1015">Disulfide bond</keyword>
<evidence type="ECO:0000256" key="7">
    <source>
        <dbReference type="SAM" id="SignalP"/>
    </source>
</evidence>
<evidence type="ECO:0000256" key="3">
    <source>
        <dbReference type="ARBA" id="ARBA00022801"/>
    </source>
</evidence>
<feature type="signal peptide" evidence="7">
    <location>
        <begin position="1"/>
        <end position="16"/>
    </location>
</feature>
<dbReference type="InterPro" id="IPR000169">
    <property type="entry name" value="Pept_cys_AS"/>
</dbReference>
<dbReference type="SMART" id="SM00848">
    <property type="entry name" value="Inhibitor_I29"/>
    <property type="match status" value="1"/>
</dbReference>
<dbReference type="Gene3D" id="3.90.70.10">
    <property type="entry name" value="Cysteine proteinases"/>
    <property type="match status" value="1"/>
</dbReference>
<comment type="similarity">
    <text evidence="1">Belongs to the peptidase C1 family.</text>
</comment>
<dbReference type="GO" id="GO:0006508">
    <property type="term" value="P:proteolysis"/>
    <property type="evidence" value="ECO:0007669"/>
    <property type="project" value="UniProtKB-KW"/>
</dbReference>
<evidence type="ECO:0000259" key="8">
    <source>
        <dbReference type="SMART" id="SM00645"/>
    </source>
</evidence>
<keyword evidence="3 10" id="KW-0378">Hydrolase</keyword>
<dbReference type="GO" id="GO:0004197">
    <property type="term" value="F:cysteine-type endopeptidase activity"/>
    <property type="evidence" value="ECO:0007669"/>
    <property type="project" value="UniProtKB-EC"/>
</dbReference>
<dbReference type="InterPro" id="IPR039417">
    <property type="entry name" value="Peptidase_C1A_papain-like"/>
</dbReference>
<feature type="domain" description="Peptidase C1A papain C-terminal" evidence="8">
    <location>
        <begin position="117"/>
        <end position="333"/>
    </location>
</feature>
<dbReference type="CDD" id="cd02248">
    <property type="entry name" value="Peptidase_C1A"/>
    <property type="match status" value="1"/>
</dbReference>
<dbReference type="AlphaFoldDB" id="A0A0B5ITX6"/>
<dbReference type="PROSITE" id="PS00139">
    <property type="entry name" value="THIOL_PROTEASE_CYS"/>
    <property type="match status" value="1"/>
</dbReference>
<dbReference type="InterPro" id="IPR025660">
    <property type="entry name" value="Pept_his_AS"/>
</dbReference>
<organism evidence="10">
    <name type="scientific">Nephilingis cruentata</name>
    <dbReference type="NCBI Taxonomy" id="3453323"/>
    <lineage>
        <taxon>Eukaryota</taxon>
        <taxon>Metazoa</taxon>
        <taxon>Ecdysozoa</taxon>
        <taxon>Arthropoda</taxon>
        <taxon>Chelicerata</taxon>
        <taxon>Arachnida</taxon>
        <taxon>Araneae</taxon>
        <taxon>Araneomorphae</taxon>
        <taxon>Entelegynae</taxon>
        <taxon>Araneoidea</taxon>
        <taxon>Nephilidae</taxon>
        <taxon>Nephilingis</taxon>
    </lineage>
</organism>
<dbReference type="PANTHER" id="PTHR12411">
    <property type="entry name" value="CYSTEINE PROTEASE FAMILY C1-RELATED"/>
    <property type="match status" value="1"/>
</dbReference>
<dbReference type="PROSITE" id="PS00640">
    <property type="entry name" value="THIOL_PROTEASE_ASN"/>
    <property type="match status" value="1"/>
</dbReference>
<evidence type="ECO:0000256" key="1">
    <source>
        <dbReference type="ARBA" id="ARBA00008455"/>
    </source>
</evidence>
<dbReference type="InterPro" id="IPR013201">
    <property type="entry name" value="Prot_inhib_I29"/>
</dbReference>